<evidence type="ECO:0000313" key="1">
    <source>
        <dbReference type="EMBL" id="KAK9134669.1"/>
    </source>
</evidence>
<dbReference type="EMBL" id="JBBNAF010000006">
    <property type="protein sequence ID" value="KAK9134669.1"/>
    <property type="molecule type" value="Genomic_DNA"/>
</dbReference>
<sequence length="59" mass="6033">MSSSSFASSAPACDGVNGCSTVLLCTISKSNTYAGTARKPIDQSVGLICLLLSYQVMAL</sequence>
<reference evidence="1 2" key="1">
    <citation type="submission" date="2024-01" db="EMBL/GenBank/DDBJ databases">
        <title>Genome assemblies of Stephania.</title>
        <authorList>
            <person name="Yang L."/>
        </authorList>
    </citation>
    <scope>NUCLEOTIDE SEQUENCE [LARGE SCALE GENOMIC DNA]</scope>
    <source>
        <strain evidence="1">YNDBR</strain>
        <tissue evidence="1">Leaf</tissue>
    </source>
</reference>
<evidence type="ECO:0000313" key="2">
    <source>
        <dbReference type="Proteomes" id="UP001420932"/>
    </source>
</evidence>
<accession>A0AAP0JIP9</accession>
<protein>
    <submittedName>
        <fullName evidence="1">Uncharacterized protein</fullName>
    </submittedName>
</protein>
<organism evidence="1 2">
    <name type="scientific">Stephania yunnanensis</name>
    <dbReference type="NCBI Taxonomy" id="152371"/>
    <lineage>
        <taxon>Eukaryota</taxon>
        <taxon>Viridiplantae</taxon>
        <taxon>Streptophyta</taxon>
        <taxon>Embryophyta</taxon>
        <taxon>Tracheophyta</taxon>
        <taxon>Spermatophyta</taxon>
        <taxon>Magnoliopsida</taxon>
        <taxon>Ranunculales</taxon>
        <taxon>Menispermaceae</taxon>
        <taxon>Menispermoideae</taxon>
        <taxon>Cissampelideae</taxon>
        <taxon>Stephania</taxon>
    </lineage>
</organism>
<name>A0AAP0JIP9_9MAGN</name>
<keyword evidence="2" id="KW-1185">Reference proteome</keyword>
<proteinExistence type="predicted"/>
<dbReference type="Proteomes" id="UP001420932">
    <property type="component" value="Unassembled WGS sequence"/>
</dbReference>
<dbReference type="AlphaFoldDB" id="A0AAP0JIP9"/>
<comment type="caution">
    <text evidence="1">The sequence shown here is derived from an EMBL/GenBank/DDBJ whole genome shotgun (WGS) entry which is preliminary data.</text>
</comment>
<gene>
    <name evidence="1" type="ORF">Syun_013999</name>
</gene>